<dbReference type="OrthoDB" id="9809788at2"/>
<keyword evidence="5" id="KW-1185">Reference proteome</keyword>
<feature type="compositionally biased region" description="Low complexity" evidence="1">
    <location>
        <begin position="39"/>
        <end position="54"/>
    </location>
</feature>
<protein>
    <submittedName>
        <fullName evidence="4">Uncharacterized conserved protein</fullName>
    </submittedName>
</protein>
<accession>A0A1I7NW46</accession>
<feature type="region of interest" description="Disordered" evidence="1">
    <location>
        <begin position="39"/>
        <end position="97"/>
    </location>
</feature>
<dbReference type="AlphaFoldDB" id="A0A1I7NW46"/>
<evidence type="ECO:0000313" key="4">
    <source>
        <dbReference type="EMBL" id="SFV38872.1"/>
    </source>
</evidence>
<dbReference type="Pfam" id="PF06904">
    <property type="entry name" value="Extensin-like_C"/>
    <property type="match status" value="1"/>
</dbReference>
<proteinExistence type="predicted"/>
<feature type="domain" description="Extensin-like C-terminal" evidence="3">
    <location>
        <begin position="126"/>
        <end position="283"/>
    </location>
</feature>
<keyword evidence="2" id="KW-0732">Signal</keyword>
<dbReference type="InterPro" id="IPR009683">
    <property type="entry name" value="Extensin-like_C"/>
</dbReference>
<name>A0A1I7NW46_9HYPH</name>
<feature type="signal peptide" evidence="2">
    <location>
        <begin position="1"/>
        <end position="20"/>
    </location>
</feature>
<evidence type="ECO:0000256" key="1">
    <source>
        <dbReference type="SAM" id="MobiDB-lite"/>
    </source>
</evidence>
<dbReference type="EMBL" id="FPCK01000004">
    <property type="protein sequence ID" value="SFV38872.1"/>
    <property type="molecule type" value="Genomic_DNA"/>
</dbReference>
<evidence type="ECO:0000313" key="5">
    <source>
        <dbReference type="Proteomes" id="UP000199074"/>
    </source>
</evidence>
<sequence>MRHLIVSILAVAALAHPAPAQDLLAPLQDLVEDLTPRRAPTQRPAQAAPAAENAEGGEEGETPPIPRPRPDDLGADAEVPETAETPDEPVAEGEETAVAAEPVEAGRIYQVACPALLSGAVSGEMLPPIDDGVCKAQSPLSITALNLEGRSIALSEPITTNCLVAGELVAWAGEVDSYARAALDSALVSLSNGPGFVCRNRYGAEDGFVSEHGFANAVDIAGMTLADGRTVSVEADWPEATSPEGKLLRQSHGAACGRFTTVLGPEANAEHRDHLHFDLGCHGQTCTAQICE</sequence>
<reference evidence="4 5" key="1">
    <citation type="submission" date="2016-10" db="EMBL/GenBank/DDBJ databases">
        <authorList>
            <person name="de Groot N.N."/>
        </authorList>
    </citation>
    <scope>NUCLEOTIDE SEQUENCE [LARGE SCALE GENOMIC DNA]</scope>
    <source>
        <strain evidence="4 5">IPL20</strain>
    </source>
</reference>
<feature type="compositionally biased region" description="Acidic residues" evidence="1">
    <location>
        <begin position="73"/>
        <end position="95"/>
    </location>
</feature>
<dbReference type="Proteomes" id="UP000199074">
    <property type="component" value="Unassembled WGS sequence"/>
</dbReference>
<feature type="chain" id="PRO_5011516695" evidence="2">
    <location>
        <begin position="21"/>
        <end position="292"/>
    </location>
</feature>
<evidence type="ECO:0000259" key="3">
    <source>
        <dbReference type="Pfam" id="PF06904"/>
    </source>
</evidence>
<organism evidence="4 5">
    <name type="scientific">Devosia crocina</name>
    <dbReference type="NCBI Taxonomy" id="429728"/>
    <lineage>
        <taxon>Bacteria</taxon>
        <taxon>Pseudomonadati</taxon>
        <taxon>Pseudomonadota</taxon>
        <taxon>Alphaproteobacteria</taxon>
        <taxon>Hyphomicrobiales</taxon>
        <taxon>Devosiaceae</taxon>
        <taxon>Devosia</taxon>
    </lineage>
</organism>
<dbReference type="STRING" id="429728.SAMN05216456_3662"/>
<evidence type="ECO:0000256" key="2">
    <source>
        <dbReference type="SAM" id="SignalP"/>
    </source>
</evidence>
<dbReference type="RefSeq" id="WP_092427169.1">
    <property type="nucleotide sequence ID" value="NZ_FPCK01000004.1"/>
</dbReference>
<gene>
    <name evidence="4" type="ORF">SAMN05216456_3662</name>
</gene>